<evidence type="ECO:0000313" key="2">
    <source>
        <dbReference type="EMBL" id="PYC88072.1"/>
    </source>
</evidence>
<comment type="caution">
    <text evidence="2">The sequence shown here is derived from an EMBL/GenBank/DDBJ whole genome shotgun (WGS) entry which is preliminary data.</text>
</comment>
<dbReference type="AlphaFoldDB" id="A0A2V4PSM9"/>
<dbReference type="EMBL" id="PYBW01000007">
    <property type="protein sequence ID" value="PYC88072.1"/>
    <property type="molecule type" value="Genomic_DNA"/>
</dbReference>
<gene>
    <name evidence="2" type="ORF">C7C46_01595</name>
</gene>
<feature type="region of interest" description="Disordered" evidence="1">
    <location>
        <begin position="77"/>
        <end position="103"/>
    </location>
</feature>
<reference evidence="2 3" key="1">
    <citation type="submission" date="2018-03" db="EMBL/GenBank/DDBJ databases">
        <title>Bioinformatic expansion and discovery of thiopeptide antibiotics.</title>
        <authorList>
            <person name="Schwalen C.J."/>
            <person name="Hudson G.A."/>
            <person name="Mitchell D.A."/>
        </authorList>
    </citation>
    <scope>NUCLEOTIDE SEQUENCE [LARGE SCALE GENOMIC DNA]</scope>
    <source>
        <strain evidence="2 3">ATCC 21389</strain>
    </source>
</reference>
<evidence type="ECO:0000313" key="3">
    <source>
        <dbReference type="Proteomes" id="UP000248039"/>
    </source>
</evidence>
<accession>A0A2V4PSM9</accession>
<sequence>MLGHERLLIPDTGTGQSHQERPTSCRRVTVRDVQSIREYLEIKMPRAFLFDPFADLGQQPTQAHEVLVGDRAWQLDSHHRSSHAGESTITAYPRTPGFRRRVT</sequence>
<proteinExistence type="predicted"/>
<dbReference type="Proteomes" id="UP000248039">
    <property type="component" value="Unassembled WGS sequence"/>
</dbReference>
<feature type="region of interest" description="Disordered" evidence="1">
    <location>
        <begin position="1"/>
        <end position="26"/>
    </location>
</feature>
<organism evidence="2 3">
    <name type="scientific">Streptomyces tateyamensis</name>
    <dbReference type="NCBI Taxonomy" id="565073"/>
    <lineage>
        <taxon>Bacteria</taxon>
        <taxon>Bacillati</taxon>
        <taxon>Actinomycetota</taxon>
        <taxon>Actinomycetes</taxon>
        <taxon>Kitasatosporales</taxon>
        <taxon>Streptomycetaceae</taxon>
        <taxon>Streptomyces</taxon>
    </lineage>
</organism>
<protein>
    <submittedName>
        <fullName evidence="2">Uncharacterized protein</fullName>
    </submittedName>
</protein>
<keyword evidence="3" id="KW-1185">Reference proteome</keyword>
<evidence type="ECO:0000256" key="1">
    <source>
        <dbReference type="SAM" id="MobiDB-lite"/>
    </source>
</evidence>
<name>A0A2V4PSM9_9ACTN</name>